<feature type="region of interest" description="Disordered" evidence="1">
    <location>
        <begin position="90"/>
        <end position="110"/>
    </location>
</feature>
<dbReference type="AlphaFoldDB" id="A0A1B8GAQ7"/>
<dbReference type="STRING" id="342668.A0A1B8GAQ7"/>
<evidence type="ECO:0000256" key="1">
    <source>
        <dbReference type="SAM" id="MobiDB-lite"/>
    </source>
</evidence>
<dbReference type="EMBL" id="KV460260">
    <property type="protein sequence ID" value="OBT92914.1"/>
    <property type="molecule type" value="Genomic_DNA"/>
</dbReference>
<protein>
    <recommendedName>
        <fullName evidence="4">Protein kinase domain-containing protein</fullName>
    </recommendedName>
</protein>
<name>A0A1B8GAQ7_9PEZI</name>
<organism evidence="2 3">
    <name type="scientific">Pseudogymnoascus verrucosus</name>
    <dbReference type="NCBI Taxonomy" id="342668"/>
    <lineage>
        <taxon>Eukaryota</taxon>
        <taxon>Fungi</taxon>
        <taxon>Dikarya</taxon>
        <taxon>Ascomycota</taxon>
        <taxon>Pezizomycotina</taxon>
        <taxon>Leotiomycetes</taxon>
        <taxon>Thelebolales</taxon>
        <taxon>Thelebolaceae</taxon>
        <taxon>Pseudogymnoascus</taxon>
    </lineage>
</organism>
<accession>A0A1B8GAQ7</accession>
<gene>
    <name evidence="2" type="ORF">VE01_08951</name>
</gene>
<feature type="region of interest" description="Disordered" evidence="1">
    <location>
        <begin position="380"/>
        <end position="425"/>
    </location>
</feature>
<reference evidence="2 3" key="1">
    <citation type="submission" date="2016-03" db="EMBL/GenBank/DDBJ databases">
        <title>Comparative genomics of Pseudogymnoascus destructans, the fungus causing white-nose syndrome of bats.</title>
        <authorList>
            <person name="Palmer J.M."/>
            <person name="Drees K.P."/>
            <person name="Foster J.T."/>
            <person name="Lindner D.L."/>
        </authorList>
    </citation>
    <scope>NUCLEOTIDE SEQUENCE [LARGE SCALE GENOMIC DNA]</scope>
    <source>
        <strain evidence="2 3">UAMH 10579</strain>
    </source>
</reference>
<reference evidence="3" key="2">
    <citation type="journal article" date="2018" name="Nat. Commun.">
        <title>Extreme sensitivity to ultraviolet light in the fungal pathogen causing white-nose syndrome of bats.</title>
        <authorList>
            <person name="Palmer J.M."/>
            <person name="Drees K.P."/>
            <person name="Foster J.T."/>
            <person name="Lindner D.L."/>
        </authorList>
    </citation>
    <scope>NUCLEOTIDE SEQUENCE [LARGE SCALE GENOMIC DNA]</scope>
    <source>
        <strain evidence="3">UAMH 10579</strain>
    </source>
</reference>
<evidence type="ECO:0000313" key="2">
    <source>
        <dbReference type="EMBL" id="OBT92914.1"/>
    </source>
</evidence>
<sequence length="640" mass="71773">MGNLEIAQGAEANDPPNSKTCDVQAVNTPEIAEENTDIDQFGTELGGVEANDASQIAIVSREITPPGDTKNKLSNPESQAIEVMGATEGFQGETCTNGGSGPGSQGAGQLDGNKQELVLWENKSPKERLLSREYCTQACLLGLKRGSNLDESCPNTASHRVSEGSIHHPIDEKAFTRLAREDLAQDLAKSTGVYSVRLNMNGTTGTLFKLMLPRYEYVFVGKGTTSEFVLNLQHEALVYEHRLKSLQGQSVPVYLGSIDVDLVIRWAIGADQIVHMMLMSWSGDTIPETEVPILEVNRTLQEVILRGVIHNDVFKDSRDWASVRKNIYIWSTDNVKKHLLSQMRKAVCYPNVRRRNMLWNSERKRVMLIDFERSIILDDELDGPDQADQPKKSEQLEHPEHPRNPGHPEEHGQPGQLSPKRKANPQDALSWKKTKVYGANFPGRSLGVLGTLPKELRKIIYEYAISVEPCSHGEPNSGLGLLATSALIYKEVIPLIYQSQLFGIEIDTESRDFAYKHIKPGREDISWGVSIEHLSTDLVDFVQNLHVRVKPGDEPFHTSLHVAMVKFCHELQNNTHLQSLHISIEFPTSSKKDEPWAMFYLLEPMKMLLRGGEFEITMTSDISEDNARNTRLIFAYNKRQ</sequence>
<keyword evidence="3" id="KW-1185">Reference proteome</keyword>
<evidence type="ECO:0008006" key="4">
    <source>
        <dbReference type="Google" id="ProtNLM"/>
    </source>
</evidence>
<proteinExistence type="predicted"/>
<dbReference type="OrthoDB" id="3435657at2759"/>
<dbReference type="GeneID" id="28842337"/>
<dbReference type="Proteomes" id="UP000091956">
    <property type="component" value="Unassembled WGS sequence"/>
</dbReference>
<feature type="region of interest" description="Disordered" evidence="1">
    <location>
        <begin position="1"/>
        <end position="20"/>
    </location>
</feature>
<feature type="compositionally biased region" description="Basic and acidic residues" evidence="1">
    <location>
        <begin position="388"/>
        <end position="412"/>
    </location>
</feature>
<dbReference type="RefSeq" id="XP_018126647.1">
    <property type="nucleotide sequence ID" value="XM_018278368.1"/>
</dbReference>
<evidence type="ECO:0000313" key="3">
    <source>
        <dbReference type="Proteomes" id="UP000091956"/>
    </source>
</evidence>